<dbReference type="Pfam" id="PF09526">
    <property type="entry name" value="DUF2387"/>
    <property type="match status" value="1"/>
</dbReference>
<gene>
    <name evidence="1" type="ORF">OLMES_0047</name>
</gene>
<dbReference type="Proteomes" id="UP000196027">
    <property type="component" value="Chromosome"/>
</dbReference>
<dbReference type="OrthoDB" id="5881059at2"/>
<name>A0A1Y0I2Z3_9GAMM</name>
<dbReference type="EMBL" id="CP021425">
    <property type="protein sequence ID" value="ARU54156.1"/>
    <property type="molecule type" value="Genomic_DNA"/>
</dbReference>
<dbReference type="NCBIfam" id="TIGR02443">
    <property type="entry name" value="YheV family putative zinc ribbon protein"/>
    <property type="match status" value="1"/>
</dbReference>
<dbReference type="AlphaFoldDB" id="A0A1Y0I2Z3"/>
<dbReference type="InterPro" id="IPR012658">
    <property type="entry name" value="YheV"/>
</dbReference>
<reference evidence="1 2" key="1">
    <citation type="submission" date="2017-05" db="EMBL/GenBank/DDBJ databases">
        <title>Genomic insights into alkan degradation activity of Oleiphilus messinensis.</title>
        <authorList>
            <person name="Kozyavkin S.A."/>
            <person name="Slesarev A.I."/>
            <person name="Golyshin P.N."/>
            <person name="Korzhenkov A."/>
            <person name="Golyshina O.N."/>
            <person name="Toshchakov S.V."/>
        </authorList>
    </citation>
    <scope>NUCLEOTIDE SEQUENCE [LARGE SCALE GENOMIC DNA]</scope>
    <source>
        <strain evidence="1 2">ME102</strain>
    </source>
</reference>
<dbReference type="KEGG" id="ome:OLMES_0047"/>
<protein>
    <submittedName>
        <fullName evidence="1">Nucleic-acid-binding protein containing a Zn-ribbon domain</fullName>
    </submittedName>
</protein>
<proteinExistence type="predicted"/>
<dbReference type="RefSeq" id="WP_087459389.1">
    <property type="nucleotide sequence ID" value="NZ_CP021425.1"/>
</dbReference>
<evidence type="ECO:0000313" key="2">
    <source>
        <dbReference type="Proteomes" id="UP000196027"/>
    </source>
</evidence>
<accession>A0A1Y0I2Z3</accession>
<evidence type="ECO:0000313" key="1">
    <source>
        <dbReference type="EMBL" id="ARU54156.1"/>
    </source>
</evidence>
<sequence length="82" mass="9142">MTTKRRFIAGAVCPRCAEMDKLVMYREAETTYRECISCGYEDSQTESSFTELKTRVNQVDTPEAASSAADDIAVVRILEPGK</sequence>
<keyword evidence="2" id="KW-1185">Reference proteome</keyword>
<organism evidence="1 2">
    <name type="scientific">Oleiphilus messinensis</name>
    <dbReference type="NCBI Taxonomy" id="141451"/>
    <lineage>
        <taxon>Bacteria</taxon>
        <taxon>Pseudomonadati</taxon>
        <taxon>Pseudomonadota</taxon>
        <taxon>Gammaproteobacteria</taxon>
        <taxon>Oceanospirillales</taxon>
        <taxon>Oleiphilaceae</taxon>
        <taxon>Oleiphilus</taxon>
    </lineage>
</organism>